<dbReference type="EMBL" id="QUBQ01000001">
    <property type="protein sequence ID" value="REK77922.1"/>
    <property type="molecule type" value="Genomic_DNA"/>
</dbReference>
<protein>
    <submittedName>
        <fullName evidence="1">Uncharacterized protein</fullName>
    </submittedName>
</protein>
<gene>
    <name evidence="1" type="ORF">DX130_09785</name>
</gene>
<dbReference type="Pfam" id="PF21835">
    <property type="entry name" value="YIEGIA_cap"/>
    <property type="match status" value="1"/>
</dbReference>
<reference evidence="1 2" key="1">
    <citation type="submission" date="2018-08" db="EMBL/GenBank/DDBJ databases">
        <title>Paenibacillus sp. M4BSY-1, whole genome shotgun sequence.</title>
        <authorList>
            <person name="Tuo L."/>
        </authorList>
    </citation>
    <scope>NUCLEOTIDE SEQUENCE [LARGE SCALE GENOMIC DNA]</scope>
    <source>
        <strain evidence="1 2">M4BSY-1</strain>
    </source>
</reference>
<dbReference type="InterPro" id="IPR054055">
    <property type="entry name" value="YpzH"/>
</dbReference>
<proteinExistence type="predicted"/>
<comment type="caution">
    <text evidence="1">The sequence shown here is derived from an EMBL/GenBank/DDBJ whole genome shotgun (WGS) entry which is preliminary data.</text>
</comment>
<dbReference type="AlphaFoldDB" id="A0A371PNZ2"/>
<accession>A0A371PNZ2</accession>
<dbReference type="OrthoDB" id="1955035at2"/>
<keyword evidence="2" id="KW-1185">Reference proteome</keyword>
<evidence type="ECO:0000313" key="2">
    <source>
        <dbReference type="Proteomes" id="UP000261905"/>
    </source>
</evidence>
<sequence length="59" mass="6352">MANIVAVASIHPNEVKGGAPIFIAPDLQKLEEIAFLLEKILDASAHDLKNGTIILVDHH</sequence>
<name>A0A371PNZ2_9BACL</name>
<dbReference type="Proteomes" id="UP000261905">
    <property type="component" value="Unassembled WGS sequence"/>
</dbReference>
<organism evidence="1 2">
    <name type="scientific">Paenibacillus paeoniae</name>
    <dbReference type="NCBI Taxonomy" id="2292705"/>
    <lineage>
        <taxon>Bacteria</taxon>
        <taxon>Bacillati</taxon>
        <taxon>Bacillota</taxon>
        <taxon>Bacilli</taxon>
        <taxon>Bacillales</taxon>
        <taxon>Paenibacillaceae</taxon>
        <taxon>Paenibacillus</taxon>
    </lineage>
</organism>
<evidence type="ECO:0000313" key="1">
    <source>
        <dbReference type="EMBL" id="REK77922.1"/>
    </source>
</evidence>